<name>A0ABP8WM37_9PSEU</name>
<gene>
    <name evidence="5" type="ORF">GCM10023215_30450</name>
</gene>
<keyword evidence="3" id="KW-0804">Transcription</keyword>
<protein>
    <recommendedName>
        <fullName evidence="4">HTH luxR-type domain-containing protein</fullName>
    </recommendedName>
</protein>
<dbReference type="InterPro" id="IPR016032">
    <property type="entry name" value="Sig_transdc_resp-reg_C-effctor"/>
</dbReference>
<evidence type="ECO:0000256" key="3">
    <source>
        <dbReference type="ARBA" id="ARBA00023163"/>
    </source>
</evidence>
<dbReference type="PRINTS" id="PR00038">
    <property type="entry name" value="HTHLUXR"/>
</dbReference>
<proteinExistence type="predicted"/>
<dbReference type="Gene3D" id="1.25.40.10">
    <property type="entry name" value="Tetratricopeptide repeat domain"/>
    <property type="match status" value="1"/>
</dbReference>
<dbReference type="PROSITE" id="PS50043">
    <property type="entry name" value="HTH_LUXR_2"/>
    <property type="match status" value="1"/>
</dbReference>
<dbReference type="CDD" id="cd06170">
    <property type="entry name" value="LuxR_C_like"/>
    <property type="match status" value="1"/>
</dbReference>
<evidence type="ECO:0000313" key="5">
    <source>
        <dbReference type="EMBL" id="GAA4691449.1"/>
    </source>
</evidence>
<dbReference type="Pfam" id="PF00196">
    <property type="entry name" value="GerE"/>
    <property type="match status" value="1"/>
</dbReference>
<dbReference type="PROSITE" id="PS00622">
    <property type="entry name" value="HTH_LUXR_1"/>
    <property type="match status" value="1"/>
</dbReference>
<dbReference type="PANTHER" id="PTHR44688:SF16">
    <property type="entry name" value="DNA-BINDING TRANSCRIPTIONAL ACTIVATOR DEVR_DOSR"/>
    <property type="match status" value="1"/>
</dbReference>
<comment type="caution">
    <text evidence="5">The sequence shown here is derived from an EMBL/GenBank/DDBJ whole genome shotgun (WGS) entry which is preliminary data.</text>
</comment>
<keyword evidence="6" id="KW-1185">Reference proteome</keyword>
<organism evidence="5 6">
    <name type="scientific">Pseudonocardia yuanmonensis</name>
    <dbReference type="NCBI Taxonomy" id="1095914"/>
    <lineage>
        <taxon>Bacteria</taxon>
        <taxon>Bacillati</taxon>
        <taxon>Actinomycetota</taxon>
        <taxon>Actinomycetes</taxon>
        <taxon>Pseudonocardiales</taxon>
        <taxon>Pseudonocardiaceae</taxon>
        <taxon>Pseudonocardia</taxon>
    </lineage>
</organism>
<evidence type="ECO:0000313" key="6">
    <source>
        <dbReference type="Proteomes" id="UP001500325"/>
    </source>
</evidence>
<dbReference type="Gene3D" id="1.10.10.10">
    <property type="entry name" value="Winged helix-like DNA-binding domain superfamily/Winged helix DNA-binding domain"/>
    <property type="match status" value="1"/>
</dbReference>
<dbReference type="InterPro" id="IPR000792">
    <property type="entry name" value="Tscrpt_reg_LuxR_C"/>
</dbReference>
<dbReference type="PANTHER" id="PTHR44688">
    <property type="entry name" value="DNA-BINDING TRANSCRIPTIONAL ACTIVATOR DEVR_DOSR"/>
    <property type="match status" value="1"/>
</dbReference>
<sequence length="754" mass="80271">MGQVHPAIEEALERLCAGTPASLLVELDPGSRRSPLLRELPEVAAAAGCRVVTVPAVEHDRFAAGSRLWTALGGDAGIAGDGASLAQRSAELLEQLTLNRPVVVLVEDLSWSDPATVLALRTLPEVLGHLPVLWVVGVLAGEGRGERALAVLRGSGTITVSAAVAPPAEVPSQPTPRALMQVGAVIGVRFEPEIAADLLGRPIGGLLDEIDEAVTAGALVDDGTALRFTDLRVRDGLLDALPNAVRRALHHDVARRLMQWPGRETEAVWHLAQSAGGFSADDLAVARAAVSRLAAVSPEDAAELALRVGELFAPLDHRRVDFMITAASYLGRTSRVAEALSILDRVDIRGLSTQDESRLRLVAATVHQAAGDDHDAMEHVTRALALPAVEPHVEIALLKIRAAGHVNLGEIDAAVRVSAPILRSARSSPDPATRVSAEVFASQLAFSRARVTEAVELAEQAASGVEVSSTRPLHAPRIPELWLATVLLSTDRLDEAAELLLDGQRRYERRGLGWSAPYWHSIRAIERWLRDDLDDAAAEAETALDAAARLDITRTRQLSSAVLAVVEADRGRPEQGVRALGTAMPGLRPRPYDVWTAAAAVRVGAGDEPRAWDWLDRHANPARMMMLPPKAWTGLIRPGRAGGPVAAALEEIALVAADQRVIVAAVRRAIEVARTGGAAATAAPDPATSGWSSLTASELRVAGLVVEGHTNRAIAERLHVSVHTVGTHLRHVFAKLGINTRVELTRRALLEQQD</sequence>
<evidence type="ECO:0000256" key="1">
    <source>
        <dbReference type="ARBA" id="ARBA00023015"/>
    </source>
</evidence>
<dbReference type="EMBL" id="BAABIC010000009">
    <property type="protein sequence ID" value="GAA4691449.1"/>
    <property type="molecule type" value="Genomic_DNA"/>
</dbReference>
<evidence type="ECO:0000256" key="2">
    <source>
        <dbReference type="ARBA" id="ARBA00023125"/>
    </source>
</evidence>
<evidence type="ECO:0000259" key="4">
    <source>
        <dbReference type="PROSITE" id="PS50043"/>
    </source>
</evidence>
<accession>A0ABP8WM37</accession>
<keyword evidence="2" id="KW-0238">DNA-binding</keyword>
<dbReference type="Proteomes" id="UP001500325">
    <property type="component" value="Unassembled WGS sequence"/>
</dbReference>
<dbReference type="InterPro" id="IPR036388">
    <property type="entry name" value="WH-like_DNA-bd_sf"/>
</dbReference>
<keyword evidence="1" id="KW-0805">Transcription regulation</keyword>
<dbReference type="InterPro" id="IPR011990">
    <property type="entry name" value="TPR-like_helical_dom_sf"/>
</dbReference>
<dbReference type="SMART" id="SM00421">
    <property type="entry name" value="HTH_LUXR"/>
    <property type="match status" value="1"/>
</dbReference>
<feature type="domain" description="HTH luxR-type" evidence="4">
    <location>
        <begin position="687"/>
        <end position="752"/>
    </location>
</feature>
<dbReference type="RefSeq" id="WP_345381154.1">
    <property type="nucleotide sequence ID" value="NZ_BAABIC010000009.1"/>
</dbReference>
<dbReference type="SUPFAM" id="SSF46894">
    <property type="entry name" value="C-terminal effector domain of the bipartite response regulators"/>
    <property type="match status" value="1"/>
</dbReference>
<reference evidence="6" key="1">
    <citation type="journal article" date="2019" name="Int. J. Syst. Evol. Microbiol.">
        <title>The Global Catalogue of Microorganisms (GCM) 10K type strain sequencing project: providing services to taxonomists for standard genome sequencing and annotation.</title>
        <authorList>
            <consortium name="The Broad Institute Genomics Platform"/>
            <consortium name="The Broad Institute Genome Sequencing Center for Infectious Disease"/>
            <person name="Wu L."/>
            <person name="Ma J."/>
        </authorList>
    </citation>
    <scope>NUCLEOTIDE SEQUENCE [LARGE SCALE GENOMIC DNA]</scope>
    <source>
        <strain evidence="6">JCM 18055</strain>
    </source>
</reference>